<dbReference type="CDD" id="cd17908">
    <property type="entry name" value="FliM"/>
    <property type="match status" value="1"/>
</dbReference>
<proteinExistence type="inferred from homology"/>
<keyword evidence="12" id="KW-0966">Cell projection</keyword>
<evidence type="ECO:0000256" key="4">
    <source>
        <dbReference type="ARBA" id="ARBA00021898"/>
    </source>
</evidence>
<dbReference type="Proteomes" id="UP000184465">
    <property type="component" value="Unassembled WGS sequence"/>
</dbReference>
<dbReference type="PANTHER" id="PTHR30034:SF6">
    <property type="entry name" value="YOP PROTEINS TRANSLOCATION PROTEIN Q"/>
    <property type="match status" value="1"/>
</dbReference>
<dbReference type="GO" id="GO:0009425">
    <property type="term" value="C:bacterial-type flagellum basal body"/>
    <property type="evidence" value="ECO:0007669"/>
    <property type="project" value="UniProtKB-SubCell"/>
</dbReference>
<accession>A0A1M6N7A2</accession>
<dbReference type="EMBL" id="FRAG01000015">
    <property type="protein sequence ID" value="SHJ91542.1"/>
    <property type="molecule type" value="Genomic_DNA"/>
</dbReference>
<evidence type="ECO:0000256" key="8">
    <source>
        <dbReference type="ARBA" id="ARBA00023136"/>
    </source>
</evidence>
<dbReference type="GO" id="GO:0005886">
    <property type="term" value="C:plasma membrane"/>
    <property type="evidence" value="ECO:0007669"/>
    <property type="project" value="UniProtKB-SubCell"/>
</dbReference>
<evidence type="ECO:0000313" key="12">
    <source>
        <dbReference type="EMBL" id="SHJ91542.1"/>
    </source>
</evidence>
<keyword evidence="5" id="KW-1003">Cell membrane</keyword>
<dbReference type="STRING" id="1121301.SAMN02745912_01609"/>
<dbReference type="NCBIfam" id="TIGR01397">
    <property type="entry name" value="fliM_switch"/>
    <property type="match status" value="1"/>
</dbReference>
<dbReference type="SUPFAM" id="SSF103039">
    <property type="entry name" value="CheC-like"/>
    <property type="match status" value="1"/>
</dbReference>
<dbReference type="RefSeq" id="WP_073148726.1">
    <property type="nucleotide sequence ID" value="NZ_FRAG01000015.1"/>
</dbReference>
<keyword evidence="6" id="KW-0145">Chemotaxis</keyword>
<keyword evidence="12" id="KW-0969">Cilium</keyword>
<protein>
    <recommendedName>
        <fullName evidence="4 10">Flagellar motor switch protein FliM</fullName>
    </recommendedName>
</protein>
<keyword evidence="8" id="KW-0472">Membrane</keyword>
<dbReference type="AlphaFoldDB" id="A0A1M6N7A2"/>
<dbReference type="GO" id="GO:0050918">
    <property type="term" value="P:positive chemotaxis"/>
    <property type="evidence" value="ECO:0007669"/>
    <property type="project" value="TreeGrafter"/>
</dbReference>
<comment type="subcellular location">
    <subcellularLocation>
        <location evidence="1">Bacterial flagellum basal body</location>
    </subcellularLocation>
    <subcellularLocation>
        <location evidence="2">Cell membrane</location>
        <topology evidence="2">Peripheral membrane protein</topology>
    </subcellularLocation>
</comment>
<dbReference type="Pfam" id="PF01052">
    <property type="entry name" value="FliMN_C"/>
    <property type="match status" value="1"/>
</dbReference>
<evidence type="ECO:0000256" key="1">
    <source>
        <dbReference type="ARBA" id="ARBA00004117"/>
    </source>
</evidence>
<evidence type="ECO:0000256" key="6">
    <source>
        <dbReference type="ARBA" id="ARBA00022500"/>
    </source>
</evidence>
<dbReference type="InterPro" id="IPR036429">
    <property type="entry name" value="SpoA-like_sf"/>
</dbReference>
<evidence type="ECO:0000256" key="2">
    <source>
        <dbReference type="ARBA" id="ARBA00004202"/>
    </source>
</evidence>
<dbReference type="InterPro" id="IPR001543">
    <property type="entry name" value="FliN-like_C"/>
</dbReference>
<keyword evidence="12" id="KW-0282">Flagellum</keyword>
<evidence type="ECO:0000256" key="10">
    <source>
        <dbReference type="NCBIfam" id="TIGR01397"/>
    </source>
</evidence>
<keyword evidence="7" id="KW-0283">Flagellar rotation</keyword>
<evidence type="ECO:0000256" key="5">
    <source>
        <dbReference type="ARBA" id="ARBA00022475"/>
    </source>
</evidence>
<gene>
    <name evidence="12" type="ORF">SAMN02745912_01609</name>
</gene>
<dbReference type="PRINTS" id="PR00955">
    <property type="entry name" value="FLGMOTORFLIM"/>
</dbReference>
<name>A0A1M6N7A2_PARC5</name>
<keyword evidence="9" id="KW-0975">Bacterial flagellum</keyword>
<dbReference type="SUPFAM" id="SSF101801">
    <property type="entry name" value="Surface presentation of antigens (SPOA)"/>
    <property type="match status" value="1"/>
</dbReference>
<sequence>MSDVLSQSEIDDLLQALSTGEVDVQEFKEENKDKKIKKYDFRRPDKFAKDQLRTLQIIHENFARLLNTFLSGYLRTLINIDVLSVEQLTYYEFSNSISDPAVLGIINFEPLNGQIIVDVSTDIAFTMIERVLGGSGRLIKENRGFTEIELTLLKRILIKINKLIVESWENIVALNPSLEKIETNSQFAQIVSPNEIIALVTLNVKIGEVEGMLNMCIPYYVLEPIIPKLSTRLWFSNNNKEVTCEEKDAIKFGLEKTYVNVRAVIGSTNISVGEFLDLQIGDVIQLDTKVNEDIKVIIGNQQKFYAKPGVRKNKVAIKITEFIEEGDDLDG</sequence>
<dbReference type="PANTHER" id="PTHR30034">
    <property type="entry name" value="FLAGELLAR MOTOR SWITCH PROTEIN FLIM"/>
    <property type="match status" value="1"/>
</dbReference>
<dbReference type="Gene3D" id="2.30.330.10">
    <property type="entry name" value="SpoA-like"/>
    <property type="match status" value="1"/>
</dbReference>
<dbReference type="Pfam" id="PF02154">
    <property type="entry name" value="FliM"/>
    <property type="match status" value="1"/>
</dbReference>
<keyword evidence="13" id="KW-1185">Reference proteome</keyword>
<feature type="domain" description="Flagellar motor switch protein FliN-like C-terminal" evidence="11">
    <location>
        <begin position="254"/>
        <end position="323"/>
    </location>
</feature>
<comment type="similarity">
    <text evidence="3">Belongs to the FliM family.</text>
</comment>
<reference evidence="13" key="1">
    <citation type="submission" date="2016-11" db="EMBL/GenBank/DDBJ databases">
        <authorList>
            <person name="Varghese N."/>
            <person name="Submissions S."/>
        </authorList>
    </citation>
    <scope>NUCLEOTIDE SEQUENCE [LARGE SCALE GENOMIC DNA]</scope>
    <source>
        <strain evidence="13">DSM 15212 / CIP 107654 / DViRD3</strain>
    </source>
</reference>
<evidence type="ECO:0000259" key="11">
    <source>
        <dbReference type="Pfam" id="PF01052"/>
    </source>
</evidence>
<evidence type="ECO:0000256" key="3">
    <source>
        <dbReference type="ARBA" id="ARBA00011049"/>
    </source>
</evidence>
<evidence type="ECO:0000313" key="13">
    <source>
        <dbReference type="Proteomes" id="UP000184465"/>
    </source>
</evidence>
<dbReference type="InterPro" id="IPR028976">
    <property type="entry name" value="CheC-like_sf"/>
</dbReference>
<dbReference type="InterPro" id="IPR001689">
    <property type="entry name" value="Flag_FliM"/>
</dbReference>
<dbReference type="GO" id="GO:0071978">
    <property type="term" value="P:bacterial-type flagellum-dependent swarming motility"/>
    <property type="evidence" value="ECO:0007669"/>
    <property type="project" value="TreeGrafter"/>
</dbReference>
<dbReference type="Gene3D" id="3.40.1550.10">
    <property type="entry name" value="CheC-like"/>
    <property type="match status" value="1"/>
</dbReference>
<dbReference type="OrthoDB" id="9806941at2"/>
<evidence type="ECO:0000256" key="7">
    <source>
        <dbReference type="ARBA" id="ARBA00022779"/>
    </source>
</evidence>
<organism evidence="12 13">
    <name type="scientific">Paramaledivibacter caminithermalis (strain DSM 15212 / CIP 107654 / DViRD3)</name>
    <name type="common">Clostridium caminithermale</name>
    <dbReference type="NCBI Taxonomy" id="1121301"/>
    <lineage>
        <taxon>Bacteria</taxon>
        <taxon>Bacillati</taxon>
        <taxon>Bacillota</taxon>
        <taxon>Clostridia</taxon>
        <taxon>Peptostreptococcales</taxon>
        <taxon>Caminicellaceae</taxon>
        <taxon>Paramaledivibacter</taxon>
    </lineage>
</organism>
<evidence type="ECO:0000256" key="9">
    <source>
        <dbReference type="ARBA" id="ARBA00023143"/>
    </source>
</evidence>
<dbReference type="GO" id="GO:0003774">
    <property type="term" value="F:cytoskeletal motor activity"/>
    <property type="evidence" value="ECO:0007669"/>
    <property type="project" value="InterPro"/>
</dbReference>
<dbReference type="PIRSF" id="PIRSF002888">
    <property type="entry name" value="FliM"/>
    <property type="match status" value="1"/>
</dbReference>